<sequence>MKVLTIAGTRPQLVKVGAVSRVLRESFTEVLVNTGQHYDYKMAGVFFDELKIPKPDYDLGIGSAPHGRQTGRMMIAVEEVVEKEKPDVILVYGDTNSTLAGAIVASKLHIPIVHIEAGLRSYNKEMPEEINRVLTDHISTLLFAPTDNAVKNLKTEGITAGVYQVGDVMYDAVKFNIGLAEERYSLKDYGLDQKNYILGTIHRADNTDNPKKLSAILNSFSKIKETVFLPLHPRTKKMIEENGFNSILVNSGNIRVVEPISYLEMLFLEKNAKMIVTDSGGVQKEAYFAKVPCLTLRDQTEWVETVEAGWNQLVNPLTDNLAEKLLNLEIGKPVESLYGDGHAAKKIVSTMKKYFK</sequence>
<accession>A0ABV7KN76</accession>
<dbReference type="InterPro" id="IPR029767">
    <property type="entry name" value="WecB-like"/>
</dbReference>
<proteinExistence type="inferred from homology"/>
<dbReference type="SUPFAM" id="SSF53756">
    <property type="entry name" value="UDP-Glycosyltransferase/glycogen phosphorylase"/>
    <property type="match status" value="1"/>
</dbReference>
<reference evidence="4" key="1">
    <citation type="journal article" date="2019" name="Int. J. Syst. Evol. Microbiol.">
        <title>The Global Catalogue of Microorganisms (GCM) 10K type strain sequencing project: providing services to taxonomists for standard genome sequencing and annotation.</title>
        <authorList>
            <consortium name="The Broad Institute Genomics Platform"/>
            <consortium name="The Broad Institute Genome Sequencing Center for Infectious Disease"/>
            <person name="Wu L."/>
            <person name="Ma J."/>
        </authorList>
    </citation>
    <scope>NUCLEOTIDE SEQUENCE [LARGE SCALE GENOMIC DNA]</scope>
    <source>
        <strain evidence="4">CCM 320</strain>
    </source>
</reference>
<dbReference type="InterPro" id="IPR003331">
    <property type="entry name" value="UDP_GlcNAc_Epimerase_2_dom"/>
</dbReference>
<name>A0ABV7KN76_PLAOK</name>
<dbReference type="RefSeq" id="WP_117314164.1">
    <property type="nucleotide sequence ID" value="NZ_JBHRUJ010000014.1"/>
</dbReference>
<protein>
    <submittedName>
        <fullName evidence="3">Non-hydrolyzing UDP-N-acetylglucosamine 2-epimerase</fullName>
        <ecNumber evidence="3">5.1.3.14</ecNumber>
    </submittedName>
</protein>
<organism evidence="3 4">
    <name type="scientific">Planomicrobium okeanokoites</name>
    <name type="common">Planococcus okeanokoites</name>
    <name type="synonym">Flavobacterium okeanokoites</name>
    <dbReference type="NCBI Taxonomy" id="244"/>
    <lineage>
        <taxon>Bacteria</taxon>
        <taxon>Bacillati</taxon>
        <taxon>Bacillota</taxon>
        <taxon>Bacilli</taxon>
        <taxon>Bacillales</taxon>
        <taxon>Caryophanaceae</taxon>
        <taxon>Planomicrobium</taxon>
    </lineage>
</organism>
<dbReference type="EC" id="5.1.3.14" evidence="3"/>
<gene>
    <name evidence="3" type="primary">wecB</name>
    <name evidence="3" type="ORF">ACFOEJ_07425</name>
</gene>
<dbReference type="Proteomes" id="UP001595625">
    <property type="component" value="Unassembled WGS sequence"/>
</dbReference>
<feature type="domain" description="UDP-N-acetylglucosamine 2-epimerase" evidence="2">
    <location>
        <begin position="25"/>
        <end position="352"/>
    </location>
</feature>
<evidence type="ECO:0000259" key="2">
    <source>
        <dbReference type="Pfam" id="PF02350"/>
    </source>
</evidence>
<dbReference type="PANTHER" id="PTHR43174">
    <property type="entry name" value="UDP-N-ACETYLGLUCOSAMINE 2-EPIMERASE"/>
    <property type="match status" value="1"/>
</dbReference>
<dbReference type="NCBIfam" id="TIGR00236">
    <property type="entry name" value="wecB"/>
    <property type="match status" value="1"/>
</dbReference>
<comment type="caution">
    <text evidence="3">The sequence shown here is derived from an EMBL/GenBank/DDBJ whole genome shotgun (WGS) entry which is preliminary data.</text>
</comment>
<keyword evidence="1 3" id="KW-0413">Isomerase</keyword>
<evidence type="ECO:0000313" key="3">
    <source>
        <dbReference type="EMBL" id="MFC3210893.1"/>
    </source>
</evidence>
<dbReference type="PANTHER" id="PTHR43174:SF1">
    <property type="entry name" value="UDP-N-ACETYLGLUCOSAMINE 2-EPIMERASE"/>
    <property type="match status" value="1"/>
</dbReference>
<dbReference type="CDD" id="cd03786">
    <property type="entry name" value="GTB_UDP-GlcNAc_2-Epimerase"/>
    <property type="match status" value="1"/>
</dbReference>
<dbReference type="Pfam" id="PF02350">
    <property type="entry name" value="Epimerase_2"/>
    <property type="match status" value="1"/>
</dbReference>
<comment type="similarity">
    <text evidence="1">Belongs to the UDP-N-acetylglucosamine 2-epimerase family.</text>
</comment>
<dbReference type="Gene3D" id="3.40.50.2000">
    <property type="entry name" value="Glycogen Phosphorylase B"/>
    <property type="match status" value="2"/>
</dbReference>
<dbReference type="EMBL" id="JBHRUJ010000014">
    <property type="protein sequence ID" value="MFC3210893.1"/>
    <property type="molecule type" value="Genomic_DNA"/>
</dbReference>
<dbReference type="GO" id="GO:0008761">
    <property type="term" value="F:UDP-N-acetylglucosamine 2-epimerase activity"/>
    <property type="evidence" value="ECO:0007669"/>
    <property type="project" value="UniProtKB-EC"/>
</dbReference>
<keyword evidence="4" id="KW-1185">Reference proteome</keyword>
<evidence type="ECO:0000256" key="1">
    <source>
        <dbReference type="RuleBase" id="RU003513"/>
    </source>
</evidence>
<evidence type="ECO:0000313" key="4">
    <source>
        <dbReference type="Proteomes" id="UP001595625"/>
    </source>
</evidence>